<proteinExistence type="predicted"/>
<dbReference type="PANTHER" id="PTHR35006:SF2">
    <property type="entry name" value="GLYOXALASE FAMILY PROTEIN (AFU_ORTHOLOGUE AFUA_5G14830)"/>
    <property type="match status" value="1"/>
</dbReference>
<keyword evidence="3" id="KW-1185">Reference proteome</keyword>
<sequence>MDHFSVNVRDMERSKQFYTEVLAPLGSEMKLDFGTTVSFGPKEIISGDPAGSFWINEGEPQLIHFAFSAASKEEVEAFYNAALKAGGTDNGKPGIRPDYGAHYYAAFILDPDGYNIEAVYHGA</sequence>
<feature type="domain" description="VOC" evidence="1">
    <location>
        <begin position="1"/>
        <end position="121"/>
    </location>
</feature>
<organism evidence="2 3">
    <name type="scientific">Candidatus Enterococcus palustris</name>
    <dbReference type="NCBI Taxonomy" id="1834189"/>
    <lineage>
        <taxon>Bacteria</taxon>
        <taxon>Bacillati</taxon>
        <taxon>Bacillota</taxon>
        <taxon>Bacilli</taxon>
        <taxon>Lactobacillales</taxon>
        <taxon>Enterococcaceae</taxon>
        <taxon>Enterococcus</taxon>
    </lineage>
</organism>
<dbReference type="InterPro" id="IPR004360">
    <property type="entry name" value="Glyas_Fos-R_dOase_dom"/>
</dbReference>
<evidence type="ECO:0000313" key="3">
    <source>
        <dbReference type="Proteomes" id="UP000194948"/>
    </source>
</evidence>
<dbReference type="CDD" id="cd07262">
    <property type="entry name" value="VOC_like"/>
    <property type="match status" value="1"/>
</dbReference>
<dbReference type="SUPFAM" id="SSF54593">
    <property type="entry name" value="Glyoxalase/Bleomycin resistance protein/Dihydroxybiphenyl dioxygenase"/>
    <property type="match status" value="1"/>
</dbReference>
<accession>A0AAQ3Y836</accession>
<gene>
    <name evidence="2" type="ORF">A5821_002677</name>
</gene>
<reference evidence="2 3" key="2">
    <citation type="submission" date="2024-03" db="EMBL/GenBank/DDBJ databases">
        <title>The Genome Sequence of Enterococcus sp. DIV0205d.</title>
        <authorList>
            <consortium name="The Broad Institute Genomics Platform"/>
            <consortium name="The Broad Institute Microbial Omics Core"/>
            <consortium name="The Broad Institute Genomic Center for Infectious Diseases"/>
            <person name="Earl A."/>
            <person name="Manson A."/>
            <person name="Gilmore M."/>
            <person name="Schwartman J."/>
            <person name="Shea T."/>
            <person name="Abouelleil A."/>
            <person name="Cao P."/>
            <person name="Chapman S."/>
            <person name="Cusick C."/>
            <person name="Young S."/>
            <person name="Neafsey D."/>
            <person name="Nusbaum C."/>
            <person name="Birren B."/>
        </authorList>
    </citation>
    <scope>NUCLEOTIDE SEQUENCE [LARGE SCALE GENOMIC DNA]</scope>
    <source>
        <strain evidence="2 3">7F3_DIV0205</strain>
    </source>
</reference>
<dbReference type="AlphaFoldDB" id="A0AAQ3Y836"/>
<reference evidence="3" key="1">
    <citation type="submission" date="2017-05" db="EMBL/GenBank/DDBJ databases">
        <title>The Genome Sequence of EEnterococcus faecalis 9F2_4866.</title>
        <authorList>
            <consortium name="The Broad Institute Genomics Platform"/>
            <consortium name="The Broad Institute Genomic Center for Infectious Diseases"/>
            <person name="Earl A."/>
            <person name="Manson A."/>
            <person name="Schwartman J."/>
            <person name="Gilmore M."/>
            <person name="Abouelleil A."/>
            <person name="Cao P."/>
            <person name="Chapman S."/>
            <person name="Cusick C."/>
            <person name="Shea T."/>
            <person name="Young S."/>
            <person name="Neafsey D."/>
            <person name="Nusbaum C."/>
            <person name="Birren B."/>
        </authorList>
    </citation>
    <scope>NUCLEOTIDE SEQUENCE [LARGE SCALE GENOMIC DNA]</scope>
    <source>
        <strain evidence="3">7F3_DIV0205</strain>
    </source>
</reference>
<dbReference type="Gene3D" id="3.10.180.10">
    <property type="entry name" value="2,3-Dihydroxybiphenyl 1,2-Dioxygenase, domain 1"/>
    <property type="match status" value="1"/>
</dbReference>
<dbReference type="InterPro" id="IPR037523">
    <property type="entry name" value="VOC_core"/>
</dbReference>
<dbReference type="PROSITE" id="PS51819">
    <property type="entry name" value="VOC"/>
    <property type="match status" value="1"/>
</dbReference>
<dbReference type="Proteomes" id="UP000194948">
    <property type="component" value="Chromosome"/>
</dbReference>
<dbReference type="Pfam" id="PF00903">
    <property type="entry name" value="Glyoxalase"/>
    <property type="match status" value="1"/>
</dbReference>
<dbReference type="PANTHER" id="PTHR35006">
    <property type="entry name" value="GLYOXALASE FAMILY PROTEIN (AFU_ORTHOLOGUE AFUA_5G14830)"/>
    <property type="match status" value="1"/>
</dbReference>
<name>A0AAQ3Y836_9ENTE</name>
<evidence type="ECO:0000313" key="2">
    <source>
        <dbReference type="EMBL" id="WYK01540.1"/>
    </source>
</evidence>
<protein>
    <recommendedName>
        <fullName evidence="1">VOC domain-containing protein</fullName>
    </recommendedName>
</protein>
<dbReference type="InterPro" id="IPR029068">
    <property type="entry name" value="Glyas_Bleomycin-R_OHBP_Dase"/>
</dbReference>
<evidence type="ECO:0000259" key="1">
    <source>
        <dbReference type="PROSITE" id="PS51819"/>
    </source>
</evidence>
<dbReference type="EMBL" id="CP147244">
    <property type="protein sequence ID" value="WYK01540.1"/>
    <property type="molecule type" value="Genomic_DNA"/>
</dbReference>